<dbReference type="Gene3D" id="1.10.10.10">
    <property type="entry name" value="Winged helix-like DNA-binding domain superfamily/Winged helix DNA-binding domain"/>
    <property type="match status" value="1"/>
</dbReference>
<reference evidence="1 2" key="1">
    <citation type="journal article" date="2019" name="Int. J. Syst. Evol. Microbiol.">
        <title>The Global Catalogue of Microorganisms (GCM) 10K type strain sequencing project: providing services to taxonomists for standard genome sequencing and annotation.</title>
        <authorList>
            <consortium name="The Broad Institute Genomics Platform"/>
            <consortium name="The Broad Institute Genome Sequencing Center for Infectious Disease"/>
            <person name="Wu L."/>
            <person name="Ma J."/>
        </authorList>
    </citation>
    <scope>NUCLEOTIDE SEQUENCE [LARGE SCALE GENOMIC DNA]</scope>
    <source>
        <strain evidence="1 2">JCM 14603</strain>
    </source>
</reference>
<evidence type="ECO:0000313" key="1">
    <source>
        <dbReference type="EMBL" id="GAA0675934.1"/>
    </source>
</evidence>
<dbReference type="InterPro" id="IPR036390">
    <property type="entry name" value="WH_DNA-bd_sf"/>
</dbReference>
<comment type="caution">
    <text evidence="1">The sequence shown here is derived from an EMBL/GenBank/DDBJ whole genome shotgun (WGS) entry which is preliminary data.</text>
</comment>
<evidence type="ECO:0008006" key="3">
    <source>
        <dbReference type="Google" id="ProtNLM"/>
    </source>
</evidence>
<dbReference type="Proteomes" id="UP001500238">
    <property type="component" value="Unassembled WGS sequence"/>
</dbReference>
<proteinExistence type="predicted"/>
<name>A0ABN1HZJ0_9SPHN</name>
<organism evidence="1 2">
    <name type="scientific">Sphingomonas insulae</name>
    <dbReference type="NCBI Taxonomy" id="424800"/>
    <lineage>
        <taxon>Bacteria</taxon>
        <taxon>Pseudomonadati</taxon>
        <taxon>Pseudomonadota</taxon>
        <taxon>Alphaproteobacteria</taxon>
        <taxon>Sphingomonadales</taxon>
        <taxon>Sphingomonadaceae</taxon>
        <taxon>Sphingomonas</taxon>
    </lineage>
</organism>
<gene>
    <name evidence="1" type="ORF">GCM10009102_30400</name>
</gene>
<keyword evidence="2" id="KW-1185">Reference proteome</keyword>
<evidence type="ECO:0000313" key="2">
    <source>
        <dbReference type="Proteomes" id="UP001500238"/>
    </source>
</evidence>
<dbReference type="RefSeq" id="WP_163956723.1">
    <property type="nucleotide sequence ID" value="NZ_BAAAES010000011.1"/>
</dbReference>
<protein>
    <recommendedName>
        <fullName evidence="3">MarR family transcriptional regulator</fullName>
    </recommendedName>
</protein>
<dbReference type="EMBL" id="BAAAES010000011">
    <property type="protein sequence ID" value="GAA0675934.1"/>
    <property type="molecule type" value="Genomic_DNA"/>
</dbReference>
<dbReference type="SUPFAM" id="SSF46785">
    <property type="entry name" value="Winged helix' DNA-binding domain"/>
    <property type="match status" value="1"/>
</dbReference>
<accession>A0ABN1HZJ0</accession>
<dbReference type="InterPro" id="IPR036388">
    <property type="entry name" value="WH-like_DNA-bd_sf"/>
</dbReference>
<sequence length="152" mass="16854">MDTAPEGDELIDVVVRLPRKAIEETLLSTPASEMALADRRLGEAKALLTGRRQRVACFAGVRFHDPSWEMILELYVATRERRPLAVSQLCSLSGGSTTTALRHIEHLEALGYIIRETDSTDRRRANVMMQPALAAAAEQWLDLQLAALRLGC</sequence>